<comment type="caution">
    <text evidence="1">The sequence shown here is derived from an EMBL/GenBank/DDBJ whole genome shotgun (WGS) entry which is preliminary data.</text>
</comment>
<gene>
    <name evidence="1" type="primary">TSR3</name>
    <name evidence="1" type="ORF">N8T08_009405</name>
</gene>
<evidence type="ECO:0000313" key="1">
    <source>
        <dbReference type="EMBL" id="KAK1141129.1"/>
    </source>
</evidence>
<accession>A0ACC3AU60</accession>
<reference evidence="1 2" key="1">
    <citation type="journal article" date="2023" name="ACS Omega">
        <title>Identification of the Neoaspergillic Acid Biosynthesis Gene Cluster by Establishing an In Vitro CRISPR-Ribonucleoprotein Genetic System in Aspergillus melleus.</title>
        <authorList>
            <person name="Yuan B."/>
            <person name="Grau M.F."/>
            <person name="Murata R.M."/>
            <person name="Torok T."/>
            <person name="Venkateswaran K."/>
            <person name="Stajich J.E."/>
            <person name="Wang C.C.C."/>
        </authorList>
    </citation>
    <scope>NUCLEOTIDE SEQUENCE [LARGE SCALE GENOMIC DNA]</scope>
    <source>
        <strain evidence="1 2">IMV 1140</strain>
    </source>
</reference>
<sequence>MVRHKKDNFSRGGKKFSNPRPRPVPRGDGEASSRLPFKAACWDLGHCDPKRCSGKRLMQHGLMRELSIGQKFPGVIVSPNAKKILSPADSELLEQFGAAVVECSWVRVKEVPWSRIGGRCERLLPYLIAANTVNYGKPWRLNCVEALAACFCICGHEDWAREVLQHFPYGEAFLEINHKLLKRYAACKTEDDIKRTEEEWLAKIEKEYEDSRAEGGADDMWTVGNTNRTAVVDSDSEDNDDDEKSDKDENEDEEEEDKDPFAISDDSEEEEQMAEIRRKILSSKSFQNPSIPDKPEPEKIAHPDPKPVEDSDAESGSAEGSDDEAFDNIINATPVTDRTGIIAASQKKKKETYSASFSRTTIDAPKRCLFRLLTKTTPWLASLTANFSCPGVPSPLLNGVNASARLTPSSARRFEPDWSIFAILDSYP</sequence>
<organism evidence="1 2">
    <name type="scientific">Aspergillus melleus</name>
    <dbReference type="NCBI Taxonomy" id="138277"/>
    <lineage>
        <taxon>Eukaryota</taxon>
        <taxon>Fungi</taxon>
        <taxon>Dikarya</taxon>
        <taxon>Ascomycota</taxon>
        <taxon>Pezizomycotina</taxon>
        <taxon>Eurotiomycetes</taxon>
        <taxon>Eurotiomycetidae</taxon>
        <taxon>Eurotiales</taxon>
        <taxon>Aspergillaceae</taxon>
        <taxon>Aspergillus</taxon>
        <taxon>Aspergillus subgen. Circumdati</taxon>
    </lineage>
</organism>
<protein>
    <submittedName>
        <fullName evidence="1">Ribosome biogenesis protein tsr3</fullName>
    </submittedName>
</protein>
<keyword evidence="2" id="KW-1185">Reference proteome</keyword>
<proteinExistence type="predicted"/>
<dbReference type="EMBL" id="JAOPJF010000069">
    <property type="protein sequence ID" value="KAK1141129.1"/>
    <property type="molecule type" value="Genomic_DNA"/>
</dbReference>
<dbReference type="Proteomes" id="UP001177260">
    <property type="component" value="Unassembled WGS sequence"/>
</dbReference>
<evidence type="ECO:0000313" key="2">
    <source>
        <dbReference type="Proteomes" id="UP001177260"/>
    </source>
</evidence>
<name>A0ACC3AU60_9EURO</name>